<dbReference type="PANTHER" id="PTHR33069:SF3">
    <property type="entry name" value="DYNEIN HEAVY CHAIN TAIL DOMAIN-CONTAINING PROTEIN"/>
    <property type="match status" value="1"/>
</dbReference>
<keyword evidence="2" id="KW-1185">Reference proteome</keyword>
<name>A0A0L0VVL5_9BASI</name>
<evidence type="ECO:0000313" key="1">
    <source>
        <dbReference type="EMBL" id="KNF03323.1"/>
    </source>
</evidence>
<dbReference type="AlphaFoldDB" id="A0A0L0VVL5"/>
<dbReference type="PANTHER" id="PTHR33069">
    <property type="entry name" value="CHROMOSOME 7, WHOLE GENOME SHOTGUN SEQUENCE-RELATED"/>
    <property type="match status" value="1"/>
</dbReference>
<dbReference type="Proteomes" id="UP000054564">
    <property type="component" value="Unassembled WGS sequence"/>
</dbReference>
<gene>
    <name evidence="1" type="ORF">PSTG_03590</name>
</gene>
<dbReference type="EMBL" id="AJIL01000018">
    <property type="protein sequence ID" value="KNF03323.1"/>
    <property type="molecule type" value="Genomic_DNA"/>
</dbReference>
<organism evidence="1 2">
    <name type="scientific">Puccinia striiformis f. sp. tritici PST-78</name>
    <dbReference type="NCBI Taxonomy" id="1165861"/>
    <lineage>
        <taxon>Eukaryota</taxon>
        <taxon>Fungi</taxon>
        <taxon>Dikarya</taxon>
        <taxon>Basidiomycota</taxon>
        <taxon>Pucciniomycotina</taxon>
        <taxon>Pucciniomycetes</taxon>
        <taxon>Pucciniales</taxon>
        <taxon>Pucciniaceae</taxon>
        <taxon>Puccinia</taxon>
    </lineage>
</organism>
<reference evidence="2" key="1">
    <citation type="submission" date="2014-03" db="EMBL/GenBank/DDBJ databases">
        <title>The Genome Sequence of Puccinia striiformis f. sp. tritici PST-78.</title>
        <authorList>
            <consortium name="The Broad Institute Genome Sequencing Platform"/>
            <person name="Cuomo C."/>
            <person name="Hulbert S."/>
            <person name="Chen X."/>
            <person name="Walker B."/>
            <person name="Young S.K."/>
            <person name="Zeng Q."/>
            <person name="Gargeya S."/>
            <person name="Fitzgerald M."/>
            <person name="Haas B."/>
            <person name="Abouelleil A."/>
            <person name="Alvarado L."/>
            <person name="Arachchi H.M."/>
            <person name="Berlin A.M."/>
            <person name="Chapman S.B."/>
            <person name="Goldberg J."/>
            <person name="Griggs A."/>
            <person name="Gujja S."/>
            <person name="Hansen M."/>
            <person name="Howarth C."/>
            <person name="Imamovic A."/>
            <person name="Larimer J."/>
            <person name="McCowan C."/>
            <person name="Montmayeur A."/>
            <person name="Murphy C."/>
            <person name="Neiman D."/>
            <person name="Pearson M."/>
            <person name="Priest M."/>
            <person name="Roberts A."/>
            <person name="Saif S."/>
            <person name="Shea T."/>
            <person name="Sisk P."/>
            <person name="Sykes S."/>
            <person name="Wortman J."/>
            <person name="Nusbaum C."/>
            <person name="Birren B."/>
        </authorList>
    </citation>
    <scope>NUCLEOTIDE SEQUENCE [LARGE SCALE GENOMIC DNA]</scope>
    <source>
        <strain evidence="2">race PST-78</strain>
    </source>
</reference>
<evidence type="ECO:0000313" key="2">
    <source>
        <dbReference type="Proteomes" id="UP000054564"/>
    </source>
</evidence>
<proteinExistence type="predicted"/>
<accession>A0A0L0VVL5</accession>
<protein>
    <submittedName>
        <fullName evidence="1">Uncharacterized protein</fullName>
    </submittedName>
</protein>
<comment type="caution">
    <text evidence="1">The sequence shown here is derived from an EMBL/GenBank/DDBJ whole genome shotgun (WGS) entry which is preliminary data.</text>
</comment>
<sequence length="423" mass="48639">MADSTKNAADELEHEQIDWEQGDLAIKGFQGLIKKCDHPTNQGQDPCMSFGGYFGTLAITETTTSAKERSLDDLQSNLLPDLQRHLSDLSDSLKPSGLLEEFGSKIKQVLEIQLNLERMIDQIEAHKIILACHEENIPIGPNRVDDRDCKRLKSFRLYHLKENFADLSSHIRFVFREAYRLLRELKLGPNLPYNPRAKFTGQYLVGRACESIDCTVDWIKRSELDLAQTYWESPLESIDHILSSFRAFVDPRTHYRTESDEYLRQILVHKPVIQLAQIMMSLVKLSRLFFIKLSTRGMNVKRLASFTQMNSAEIKHLAQAPALIFGLLSRLQRLLLSADIHLMNRRDTWISQHDFLQTAHHLKISFDPLLSLVLGHLVPMIPNTDSSLPAQEYYANWFATWNIQRIIVTSDLLKLAQSFNENP</sequence>